<dbReference type="PATRIC" id="fig|292564.3.peg.1823"/>
<reference evidence="3" key="1">
    <citation type="journal article" date="2013" name="Proc. Natl. Acad. Sci. U.S.A.">
        <title>Improving the coverage of the cyanobacterial phylum using diversity-driven genome sequencing.</title>
        <authorList>
            <person name="Shih P.M."/>
            <person name="Wu D."/>
            <person name="Latifi A."/>
            <person name="Axen S.D."/>
            <person name="Fewer D.P."/>
            <person name="Talla E."/>
            <person name="Calteau A."/>
            <person name="Cai F."/>
            <person name="Tandeau de Marsac N."/>
            <person name="Rippka R."/>
            <person name="Herdman M."/>
            <person name="Sivonen K."/>
            <person name="Coursin T."/>
            <person name="Laurent T."/>
            <person name="Goodwin L."/>
            <person name="Nolan M."/>
            <person name="Davenport K.W."/>
            <person name="Han C.S."/>
            <person name="Rubin E.M."/>
            <person name="Eisen J.A."/>
            <person name="Woyke T."/>
            <person name="Gugger M."/>
            <person name="Kerfeld C.A."/>
        </authorList>
    </citation>
    <scope>NUCLEOTIDE SEQUENCE [LARGE SCALE GENOMIC DNA]</scope>
    <source>
        <strain evidence="3">ATCC 27147 / PCC 6307</strain>
    </source>
</reference>
<organism evidence="2 3">
    <name type="scientific">Cyanobium gracile (strain ATCC 27147 / PCC 6307)</name>
    <dbReference type="NCBI Taxonomy" id="292564"/>
    <lineage>
        <taxon>Bacteria</taxon>
        <taxon>Bacillati</taxon>
        <taxon>Cyanobacteriota</taxon>
        <taxon>Cyanophyceae</taxon>
        <taxon>Synechococcales</taxon>
        <taxon>Prochlorococcaceae</taxon>
        <taxon>Cyanobium</taxon>
    </lineage>
</organism>
<evidence type="ECO:0008006" key="4">
    <source>
        <dbReference type="Google" id="ProtNLM"/>
    </source>
</evidence>
<dbReference type="OrthoDB" id="478431at2"/>
<feature type="transmembrane region" description="Helical" evidence="1">
    <location>
        <begin position="372"/>
        <end position="393"/>
    </location>
</feature>
<protein>
    <recommendedName>
        <fullName evidence="4">IPT/TIG domain-containing protein</fullName>
    </recommendedName>
</protein>
<proteinExistence type="predicted"/>
<name>K9P7F3_CYAGP</name>
<dbReference type="Proteomes" id="UP000010388">
    <property type="component" value="Chromosome"/>
</dbReference>
<keyword evidence="1" id="KW-0812">Transmembrane</keyword>
<sequence>MKRNDFPKRLWTMITSLTVVRSFRGIAKKLRLSIPSQLVGLTRVLQSWRFLLLAGAIILLCLTPAFSQDSFAIEKESVSQGMSVIVKSTDDTFLKDMSLELQLSSDQDRQKQRVPRSKSVSTDLQFNIPADLPPGRYTPTLLVQNAEKKILVSGSIDKKLLIAIPVTPASSSIPLITAVDPSGVVFPDASGSYTFTLTGDNLSTIGSNENDSGSNRLFTSPGNNIKASTLQEVCWTEDVNSFNQCKLDYLNSKRSNPNKIKPESAEFRNATIPTGTIFDNPTRIKYENLKLQSDDSGKVGIQIEVQNIKSNIYPLTLSQVAYPVPLALAALVVGVFIFSFWQVLAKDGGKNIFFSLLVDKETNTYSLARLQFYLWTLVAVTSYLFLLFSRNLAQRHLEFIDIPSGLPGIVLISSATSFFAIGIGDIKAKGGGEINPQLSDFITSGGNVVAERVQFLVWTIIGVVTYAFMVLFMSPASIDGLPTIPDGFLQLSGVSSVGYLGGKLARLAGPSISGIGRATYKDGFLNLTIYGRHLSKNGSFEISKDNNQIVRLPKDTTEGTDAKATIKVITKEDSDENNAKTLEIAIPSLINNWPYREDPYPFTIYNPDGSYAKWAFYGPNNPVINRVDGGPIKKDRLMSLTIIGNNFDKEASVTIRPQTTPGLAPIVPKVTPISSTEIRFSVTIPAAVNSADLIIVNPQGESSDPTPLTIEP</sequence>
<feature type="transmembrane region" description="Helical" evidence="1">
    <location>
        <begin position="405"/>
        <end position="423"/>
    </location>
</feature>
<dbReference type="HOGENOM" id="CLU_387690_0_0_3"/>
<keyword evidence="1" id="KW-0472">Membrane</keyword>
<evidence type="ECO:0000256" key="1">
    <source>
        <dbReference type="SAM" id="Phobius"/>
    </source>
</evidence>
<feature type="transmembrane region" description="Helical" evidence="1">
    <location>
        <begin position="320"/>
        <end position="341"/>
    </location>
</feature>
<dbReference type="AlphaFoldDB" id="K9P7F3"/>
<dbReference type="EMBL" id="CP003495">
    <property type="protein sequence ID" value="AFY29050.1"/>
    <property type="molecule type" value="Genomic_DNA"/>
</dbReference>
<evidence type="ECO:0000313" key="2">
    <source>
        <dbReference type="EMBL" id="AFY29050.1"/>
    </source>
</evidence>
<evidence type="ECO:0000313" key="3">
    <source>
        <dbReference type="Proteomes" id="UP000010388"/>
    </source>
</evidence>
<keyword evidence="1" id="KW-1133">Transmembrane helix</keyword>
<feature type="transmembrane region" description="Helical" evidence="1">
    <location>
        <begin position="455"/>
        <end position="473"/>
    </location>
</feature>
<dbReference type="KEGG" id="cgc:Cyagr_1918"/>
<feature type="transmembrane region" description="Helical" evidence="1">
    <location>
        <begin position="48"/>
        <end position="66"/>
    </location>
</feature>
<dbReference type="RefSeq" id="WP_015109497.1">
    <property type="nucleotide sequence ID" value="NC_019675.1"/>
</dbReference>
<accession>K9P7F3</accession>
<gene>
    <name evidence="2" type="ordered locus">Cyagr_1918</name>
</gene>